<reference evidence="3 4" key="1">
    <citation type="submission" date="2018-06" db="EMBL/GenBank/DDBJ databases">
        <authorList>
            <consortium name="Pathogen Informatics"/>
            <person name="Doyle S."/>
        </authorList>
    </citation>
    <scope>NUCLEOTIDE SEQUENCE [LARGE SCALE GENOMIC DNA]</scope>
    <source>
        <strain evidence="3 4">NCTC12123</strain>
    </source>
</reference>
<gene>
    <name evidence="3" type="ORF">NCTC12123_02108</name>
</gene>
<keyword evidence="2" id="KW-0812">Transmembrane</keyword>
<feature type="transmembrane region" description="Helical" evidence="2">
    <location>
        <begin position="57"/>
        <end position="76"/>
    </location>
</feature>
<keyword evidence="2" id="KW-1133">Transmembrane helix</keyword>
<feature type="compositionally biased region" description="Basic and acidic residues" evidence="1">
    <location>
        <begin position="140"/>
        <end position="153"/>
    </location>
</feature>
<proteinExistence type="predicted"/>
<evidence type="ECO:0000313" key="3">
    <source>
        <dbReference type="EMBL" id="STD20596.1"/>
    </source>
</evidence>
<feature type="region of interest" description="Disordered" evidence="1">
    <location>
        <begin position="130"/>
        <end position="175"/>
    </location>
</feature>
<dbReference type="EMBL" id="UFYI01000007">
    <property type="protein sequence ID" value="STD20596.1"/>
    <property type="molecule type" value="Genomic_DNA"/>
</dbReference>
<evidence type="ECO:0000256" key="2">
    <source>
        <dbReference type="SAM" id="Phobius"/>
    </source>
</evidence>
<dbReference type="STRING" id="640513.Entas_2184"/>
<name>A0A376FBF8_ENTAS</name>
<keyword evidence="2" id="KW-0472">Membrane</keyword>
<organism evidence="3 4">
    <name type="scientific">Enterobacter asburiae</name>
    <dbReference type="NCBI Taxonomy" id="61645"/>
    <lineage>
        <taxon>Bacteria</taxon>
        <taxon>Pseudomonadati</taxon>
        <taxon>Pseudomonadota</taxon>
        <taxon>Gammaproteobacteria</taxon>
        <taxon>Enterobacterales</taxon>
        <taxon>Enterobacteriaceae</taxon>
        <taxon>Enterobacter</taxon>
        <taxon>Enterobacter cloacae complex</taxon>
    </lineage>
</organism>
<feature type="transmembrane region" description="Helical" evidence="2">
    <location>
        <begin position="21"/>
        <end position="45"/>
    </location>
</feature>
<accession>A0A376FBF8</accession>
<protein>
    <submittedName>
        <fullName evidence="3">Uncharacterized protein</fullName>
    </submittedName>
</protein>
<dbReference type="Proteomes" id="UP000255163">
    <property type="component" value="Unassembled WGS sequence"/>
</dbReference>
<evidence type="ECO:0000313" key="4">
    <source>
        <dbReference type="Proteomes" id="UP000255163"/>
    </source>
</evidence>
<dbReference type="AlphaFoldDB" id="A0A376FBF8"/>
<sequence length="185" mass="19763">MRDFDMHDRGHGRGFGRHRMGKGLVIGAVIFIMLGLVVMTLWNALLPTILGVKAIGFWQALGILVLSRILFGGLGFPSGNVWRAPPDARALDEHDARAARGVYSASAAKGLVATDAATAAGTVIVTISATTPRQKRRKQSERNESRGGGRIHADVGAQCLPRPAESPSFAGGRPFAMMPTTFCRK</sequence>
<evidence type="ECO:0000256" key="1">
    <source>
        <dbReference type="SAM" id="MobiDB-lite"/>
    </source>
</evidence>